<sequence length="418" mass="49016">MTECRIFYKYTERDDDRATFSLITSRPQKFVANFLQELVDDFTRLLYGTVKELKEENTDKQWFLIEFDAFSNDTIAFYKKVHKASPTFGDFLGTPNIEHCNAREFIVSSKGMAENERIFIDSIREKENCLIACESEINKEILLKDVPLWRRCEELSRNGENGGYFLLHLRYTDKDKDQIFKLHKESFVTLGQGLILGQLSPSISVRADVDPGNCHIFIDNQQTNAFEQKEMHQGMPNFDKDTQLRFIEKSVETLLSKFPYHSPSFTYRYHCKASRVLQKTAHALKISKNDLFNIPLYQMTLKNGRKYWGPNREFFMDDQNIFVPQQRNISFSPKDSRGKDIEAIREMLSKMNTNRPENEEHERNEHLMNNQCNWPQLGEPQRMNERRRGNKLPIAIPVAHSLPIIIIIIIISHVFPTK</sequence>
<dbReference type="AlphaFoldDB" id="A0AAF3EW19"/>
<feature type="transmembrane region" description="Helical" evidence="1">
    <location>
        <begin position="392"/>
        <end position="415"/>
    </location>
</feature>
<keyword evidence="1" id="KW-0472">Membrane</keyword>
<keyword evidence="1" id="KW-0812">Transmembrane</keyword>
<evidence type="ECO:0000313" key="2">
    <source>
        <dbReference type="Proteomes" id="UP000887575"/>
    </source>
</evidence>
<name>A0AAF3EW19_9BILA</name>
<accession>A0AAF3EW19</accession>
<evidence type="ECO:0000256" key="1">
    <source>
        <dbReference type="SAM" id="Phobius"/>
    </source>
</evidence>
<proteinExistence type="predicted"/>
<evidence type="ECO:0000313" key="3">
    <source>
        <dbReference type="WBParaSite" id="MBELARI_LOCUS18388"/>
    </source>
</evidence>
<protein>
    <submittedName>
        <fullName evidence="3">Uncharacterized protein</fullName>
    </submittedName>
</protein>
<dbReference type="WBParaSite" id="MBELARI_LOCUS18388">
    <property type="protein sequence ID" value="MBELARI_LOCUS18388"/>
    <property type="gene ID" value="MBELARI_LOCUS18388"/>
</dbReference>
<dbReference type="Proteomes" id="UP000887575">
    <property type="component" value="Unassembled WGS sequence"/>
</dbReference>
<keyword evidence="2" id="KW-1185">Reference proteome</keyword>
<organism evidence="2 3">
    <name type="scientific">Mesorhabditis belari</name>
    <dbReference type="NCBI Taxonomy" id="2138241"/>
    <lineage>
        <taxon>Eukaryota</taxon>
        <taxon>Metazoa</taxon>
        <taxon>Ecdysozoa</taxon>
        <taxon>Nematoda</taxon>
        <taxon>Chromadorea</taxon>
        <taxon>Rhabditida</taxon>
        <taxon>Rhabditina</taxon>
        <taxon>Rhabditomorpha</taxon>
        <taxon>Rhabditoidea</taxon>
        <taxon>Rhabditidae</taxon>
        <taxon>Mesorhabditinae</taxon>
        <taxon>Mesorhabditis</taxon>
    </lineage>
</organism>
<keyword evidence="1" id="KW-1133">Transmembrane helix</keyword>
<reference evidence="3" key="1">
    <citation type="submission" date="2024-02" db="UniProtKB">
        <authorList>
            <consortium name="WormBaseParasite"/>
        </authorList>
    </citation>
    <scope>IDENTIFICATION</scope>
</reference>